<dbReference type="Proteomes" id="UP000070319">
    <property type="component" value="Unassembled WGS sequence"/>
</dbReference>
<evidence type="ECO:0000313" key="3">
    <source>
        <dbReference type="Proteomes" id="UP000070319"/>
    </source>
</evidence>
<dbReference type="AlphaFoldDB" id="A0A139KMY9"/>
<dbReference type="Pfam" id="PF00535">
    <property type="entry name" value="Glycos_transf_2"/>
    <property type="match status" value="1"/>
</dbReference>
<protein>
    <submittedName>
        <fullName evidence="2">Glycosyltransferase, group 2 family protein</fullName>
    </submittedName>
</protein>
<evidence type="ECO:0000313" key="2">
    <source>
        <dbReference type="EMBL" id="KXT40569.1"/>
    </source>
</evidence>
<dbReference type="PANTHER" id="PTHR22916:SF3">
    <property type="entry name" value="UDP-GLCNAC:BETAGAL BETA-1,3-N-ACETYLGLUCOSAMINYLTRANSFERASE-LIKE PROTEIN 1"/>
    <property type="match status" value="1"/>
</dbReference>
<reference evidence="2 3" key="1">
    <citation type="submission" date="2016-02" db="EMBL/GenBank/DDBJ databases">
        <authorList>
            <person name="Wen L."/>
            <person name="He K."/>
            <person name="Yang H."/>
        </authorList>
    </citation>
    <scope>NUCLEOTIDE SEQUENCE [LARGE SCALE GENOMIC DNA]</scope>
    <source>
        <strain evidence="2 3">KLE1704</strain>
    </source>
</reference>
<organism evidence="2">
    <name type="scientific">Bacteroides intestinalis</name>
    <dbReference type="NCBI Taxonomy" id="329854"/>
    <lineage>
        <taxon>Bacteria</taxon>
        <taxon>Pseudomonadati</taxon>
        <taxon>Bacteroidota</taxon>
        <taxon>Bacteroidia</taxon>
        <taxon>Bacteroidales</taxon>
        <taxon>Bacteroidaceae</taxon>
        <taxon>Bacteroides</taxon>
    </lineage>
</organism>
<comment type="caution">
    <text evidence="2">The sequence shown here is derived from an EMBL/GenBank/DDBJ whole genome shotgun (WGS) entry which is preliminary data.</text>
</comment>
<dbReference type="EMBL" id="LTDF01000178">
    <property type="protein sequence ID" value="KXT40569.1"/>
    <property type="molecule type" value="Genomic_DNA"/>
</dbReference>
<gene>
    <name evidence="2" type="ORF">HMPREF2531_05345</name>
</gene>
<sequence length="298" mass="34652">MKTVSVILASYNGGKYIRNQLDSILAQTYPVYEILIGDDGSTDDTIPILNEYAGKYSHIIIIQPDRDNHGVNYNFKRLMDLASGDYLALSDQDDIWFPEKIEVMIKGIGSHLLAYSDAIPFSGTPPEMNGTQSIGYCNSRQEDGIADIMFNNVISGHRMLIKREFIHRIREWNSEVYYDWWLAVSASYLDSIAYIPQPLVLWRRHAGSMTDLHRKRQKKVFKIIQFLKRRHSYFQSLVRLFESLGMENEKQLKVYRLARKFASKSLCANLYGCLYYSLKIKKIFLYSNIVKPLKMWSK</sequence>
<dbReference type="GO" id="GO:0016758">
    <property type="term" value="F:hexosyltransferase activity"/>
    <property type="evidence" value="ECO:0007669"/>
    <property type="project" value="UniProtKB-ARBA"/>
</dbReference>
<feature type="domain" description="Glycosyltransferase 2-like" evidence="1">
    <location>
        <begin position="5"/>
        <end position="111"/>
    </location>
</feature>
<dbReference type="SUPFAM" id="SSF53448">
    <property type="entry name" value="Nucleotide-diphospho-sugar transferases"/>
    <property type="match status" value="1"/>
</dbReference>
<proteinExistence type="predicted"/>
<dbReference type="RefSeq" id="WP_061438367.1">
    <property type="nucleotide sequence ID" value="NZ_KQ968742.1"/>
</dbReference>
<keyword evidence="2" id="KW-0808">Transferase</keyword>
<dbReference type="InterPro" id="IPR001173">
    <property type="entry name" value="Glyco_trans_2-like"/>
</dbReference>
<dbReference type="PANTHER" id="PTHR22916">
    <property type="entry name" value="GLYCOSYLTRANSFERASE"/>
    <property type="match status" value="1"/>
</dbReference>
<dbReference type="PATRIC" id="fig|329854.7.peg.5417"/>
<dbReference type="InterPro" id="IPR029044">
    <property type="entry name" value="Nucleotide-diphossugar_trans"/>
</dbReference>
<name>A0A139KMY9_9BACE</name>
<dbReference type="Gene3D" id="3.90.550.10">
    <property type="entry name" value="Spore Coat Polysaccharide Biosynthesis Protein SpsA, Chain A"/>
    <property type="match status" value="1"/>
</dbReference>
<accession>A0A139KMY9</accession>
<evidence type="ECO:0000259" key="1">
    <source>
        <dbReference type="Pfam" id="PF00535"/>
    </source>
</evidence>